<dbReference type="AlphaFoldDB" id="A0A8U0IDW6"/>
<dbReference type="EMBL" id="CP096658">
    <property type="protein sequence ID" value="UPV98890.1"/>
    <property type="molecule type" value="Genomic_DNA"/>
</dbReference>
<evidence type="ECO:0000256" key="1">
    <source>
        <dbReference type="SAM" id="MobiDB-lite"/>
    </source>
</evidence>
<dbReference type="GeneID" id="72190216"/>
<sequence>MLVHLEQYQHDEADDAVRSEGDVSPDRDPEEYFGTDEFDGDADEWERVTEDGETFLRRSVTLEEVTAVSVPQEQTHEDLPSKTIQVRKGGGEEYVDNAEIIEVQDRSP</sequence>
<evidence type="ECO:0000313" key="3">
    <source>
        <dbReference type="Proteomes" id="UP000830434"/>
    </source>
</evidence>
<organism evidence="2 3">
    <name type="scientific">Halorussus gelatinilyticus</name>
    <dbReference type="NCBI Taxonomy" id="2937524"/>
    <lineage>
        <taxon>Archaea</taxon>
        <taxon>Methanobacteriati</taxon>
        <taxon>Methanobacteriota</taxon>
        <taxon>Stenosarchaea group</taxon>
        <taxon>Halobacteria</taxon>
        <taxon>Halobacteriales</taxon>
        <taxon>Haladaptataceae</taxon>
        <taxon>Halorussus</taxon>
    </lineage>
</organism>
<proteinExistence type="predicted"/>
<gene>
    <name evidence="2" type="ORF">M0R88_10135</name>
</gene>
<keyword evidence="3" id="KW-1185">Reference proteome</keyword>
<feature type="compositionally biased region" description="Basic and acidic residues" evidence="1">
    <location>
        <begin position="7"/>
        <end position="27"/>
    </location>
</feature>
<feature type="compositionally biased region" description="Acidic residues" evidence="1">
    <location>
        <begin position="28"/>
        <end position="39"/>
    </location>
</feature>
<dbReference type="RefSeq" id="WP_248653394.1">
    <property type="nucleotide sequence ID" value="NZ_CP096658.1"/>
</dbReference>
<name>A0A8U0IDW6_9EURY</name>
<dbReference type="KEGG" id="haxz:M0R88_10135"/>
<dbReference type="Proteomes" id="UP000830434">
    <property type="component" value="Chromosome"/>
</dbReference>
<protein>
    <submittedName>
        <fullName evidence="2">Uncharacterized protein</fullName>
    </submittedName>
</protein>
<accession>A0A8U0IDW6</accession>
<feature type="region of interest" description="Disordered" evidence="1">
    <location>
        <begin position="1"/>
        <end position="39"/>
    </location>
</feature>
<reference evidence="2" key="1">
    <citation type="submission" date="2022-04" db="EMBL/GenBank/DDBJ databases">
        <title>Diverse halophilic archaea isolated from saline environments.</title>
        <authorList>
            <person name="Cui H.-L."/>
        </authorList>
    </citation>
    <scope>NUCLEOTIDE SEQUENCE</scope>
    <source>
        <strain evidence="2">XZYJT40</strain>
    </source>
</reference>
<evidence type="ECO:0000313" key="2">
    <source>
        <dbReference type="EMBL" id="UPV98890.1"/>
    </source>
</evidence>